<dbReference type="Proteomes" id="UP000299084">
    <property type="component" value="Unassembled WGS sequence"/>
</dbReference>
<gene>
    <name evidence="2" type="ORF">Cadr_000026846</name>
</gene>
<feature type="region of interest" description="Disordered" evidence="1">
    <location>
        <begin position="44"/>
        <end position="92"/>
    </location>
</feature>
<feature type="region of interest" description="Disordered" evidence="1">
    <location>
        <begin position="470"/>
        <end position="493"/>
    </location>
</feature>
<evidence type="ECO:0000313" key="3">
    <source>
        <dbReference type="Proteomes" id="UP000299084"/>
    </source>
</evidence>
<accession>A0A5N4C5C9</accession>
<sequence>MIAKTWKQPKCPWTDDWIKKLWYIYTMEYYLWTEKRKVAVGDAGGEGGGAPARTQADSPQLGDSVQALESRASGRNCKQQTRDKVGRDPRICPSLGSRRNRGLLENSCPGLGQNRTSGEHRAPVRFWASLAQQKSPGGGILPSSREEGLTLLEGLAFSLLILTTKQEASLLYRRGTRGSERPEHPRLLLCEEPPFFTSILCCPDSCHGDFGARQPVVAVPGTLSVRFCSEAPTPGISLHQASTRRPQGFPPASLSPPRAPSGCADGPQGWSARTGGPAPQQVTGSSAPGARGLCGEQRKARRPSPGRGHLSPEDNGFGAKQENGKAEQNLRPSWRQSSLGTSCYLVSGEGVLTTARPSQGEERMKPSDQLKGRGPGLRSRTILRTGARAWLPLVLLWPLSLKSEVDWTWPKHPRGLSQDREADSRLCPGMCQGKLGSSEAPRWEEMEGNRSRRDSNWVVKGHGEAVRIQHSGRTSLSTRLDRTAAGPGVKGPSPWLKQPKSEAFCSLEPELQTQQQVHLEKARRFPLTLVMTESVAVNCEARFKVENSFGFHRHPREAKFCCRATTVRQSLPGSSLATQSCSEAAYRCSSGTASWAAERGGCEPEPVRISDCPSQSLGRTPACPPPSARCFPCSVPARFGKEAGSPPRLRRFGFERGWGAAEASPRICGQPGSGKVFQISQQRLPRSPPPGEQTAASASWFTWGPLSVGVYGPLSSPCPHSGAAHGAPWHFPALTSKRRAPSGPLRMSHGQPWVRAESWHLSKGTARPMRNMWGPKCWVETPGPSRPCSSEDASDPACTDQARLGASAAIRVSRWPGVGLYLGGRLGGHRPSQAITAGEDGKRGRPDPGTLRKILLLELLTHLSCVLNPLDVDRHLQLIRPEHPWATLPPPAGGGCRAGSPLLQHLPCSCPPAPLFPYSLFPQNSKSQILKMTSSPASHLASGGIPAILGRAQGHHSSNVPPAGADNTGLQERLRSSPSERHTPARPVNQQLVSGPQCRRVLTPLLPPEQPSWLWPMRGAYTSGRSTSRRSTRDKIRAPPFSCWAFHHLLPHWHLHASWPTSKQALEESVEQAEEGWETEAAHSLRAKCRGIAIPASRKPGGEPTGQPRSLRLEGSSHWSLGELASSRHLAPFGLWSLDSAWVCSPSPSGVTWAQGLVSGQMSGTCSGPKGSGVKACDRWNQSEWSVFSGRKLAETSGRAATELVEMQPLLGTQHFQLNDWSGSFPLQTHHFENQLLSSGLSPSKASTFPGKGRTEGQGGVPAAAQHHYGASPLTCAGGAPGGAGPSLGSRYQARLGPTPCMAGCDTGRTSFSPCSIVMPAVSKCKHDSRWRPLPALWGLEAPAALPLRAWASIVECKKYTSHCAPVCARPTPPQDKREGHLAQLEQVGGGIRGHAAEEGELTGSWQQVGGASWTGCRGDAAERLLHLHY</sequence>
<comment type="caution">
    <text evidence="2">The sequence shown here is derived from an EMBL/GenBank/DDBJ whole genome shotgun (WGS) entry which is preliminary data.</text>
</comment>
<name>A0A5N4C5C9_CAMDR</name>
<feature type="compositionally biased region" description="Basic and acidic residues" evidence="1">
    <location>
        <begin position="359"/>
        <end position="371"/>
    </location>
</feature>
<evidence type="ECO:0000256" key="1">
    <source>
        <dbReference type="SAM" id="MobiDB-lite"/>
    </source>
</evidence>
<protein>
    <submittedName>
        <fullName evidence="2">LINE-1 retrotransposable element ORF2 protein</fullName>
    </submittedName>
</protein>
<feature type="region of interest" description="Disordered" evidence="1">
    <location>
        <begin position="1243"/>
        <end position="1264"/>
    </location>
</feature>
<proteinExistence type="predicted"/>
<feature type="region of interest" description="Disordered" evidence="1">
    <location>
        <begin position="236"/>
        <end position="333"/>
    </location>
</feature>
<dbReference type="EMBL" id="JWIN03000035">
    <property type="protein sequence ID" value="KAB1254129.1"/>
    <property type="molecule type" value="Genomic_DNA"/>
</dbReference>
<feature type="compositionally biased region" description="Basic and acidic residues" evidence="1">
    <location>
        <begin position="972"/>
        <end position="983"/>
    </location>
</feature>
<feature type="region of interest" description="Disordered" evidence="1">
    <location>
        <begin position="354"/>
        <end position="377"/>
    </location>
</feature>
<evidence type="ECO:0000313" key="2">
    <source>
        <dbReference type="EMBL" id="KAB1254129.1"/>
    </source>
</evidence>
<feature type="region of interest" description="Disordered" evidence="1">
    <location>
        <begin position="949"/>
        <end position="988"/>
    </location>
</feature>
<keyword evidence="3" id="KW-1185">Reference proteome</keyword>
<reference evidence="2 3" key="1">
    <citation type="journal article" date="2019" name="Mol. Ecol. Resour.">
        <title>Improving Illumina assemblies with Hi-C and long reads: an example with the North African dromedary.</title>
        <authorList>
            <person name="Elbers J.P."/>
            <person name="Rogers M.F."/>
            <person name="Perelman P.L."/>
            <person name="Proskuryakova A.A."/>
            <person name="Serdyukova N.A."/>
            <person name="Johnson W.E."/>
            <person name="Horin P."/>
            <person name="Corander J."/>
            <person name="Murphy D."/>
            <person name="Burger P.A."/>
        </authorList>
    </citation>
    <scope>NUCLEOTIDE SEQUENCE [LARGE SCALE GENOMIC DNA]</scope>
    <source>
        <strain evidence="2">Drom800</strain>
        <tissue evidence="2">Blood</tissue>
    </source>
</reference>
<organism evidence="2 3">
    <name type="scientific">Camelus dromedarius</name>
    <name type="common">Dromedary</name>
    <name type="synonym">Arabian camel</name>
    <dbReference type="NCBI Taxonomy" id="9838"/>
    <lineage>
        <taxon>Eukaryota</taxon>
        <taxon>Metazoa</taxon>
        <taxon>Chordata</taxon>
        <taxon>Craniata</taxon>
        <taxon>Vertebrata</taxon>
        <taxon>Euteleostomi</taxon>
        <taxon>Mammalia</taxon>
        <taxon>Eutheria</taxon>
        <taxon>Laurasiatheria</taxon>
        <taxon>Artiodactyla</taxon>
        <taxon>Tylopoda</taxon>
        <taxon>Camelidae</taxon>
        <taxon>Camelus</taxon>
    </lineage>
</organism>
<feature type="compositionally biased region" description="Basic and acidic residues" evidence="1">
    <location>
        <begin position="80"/>
        <end position="90"/>
    </location>
</feature>